<dbReference type="RefSeq" id="WP_234520272.1">
    <property type="nucleotide sequence ID" value="NZ_BAAAUF010000052.1"/>
</dbReference>
<reference evidence="2" key="1">
    <citation type="journal article" date="2019" name="Int. J. Syst. Evol. Microbiol.">
        <title>The Global Catalogue of Microorganisms (GCM) 10K type strain sequencing project: providing services to taxonomists for standard genome sequencing and annotation.</title>
        <authorList>
            <consortium name="The Broad Institute Genomics Platform"/>
            <consortium name="The Broad Institute Genome Sequencing Center for Infectious Disease"/>
            <person name="Wu L."/>
            <person name="Ma J."/>
        </authorList>
    </citation>
    <scope>NUCLEOTIDE SEQUENCE [LARGE SCALE GENOMIC DNA]</scope>
    <source>
        <strain evidence="2">JCM 9091</strain>
    </source>
</reference>
<comment type="caution">
    <text evidence="1">The sequence shown here is derived from an EMBL/GenBank/DDBJ whole genome shotgun (WGS) entry which is preliminary data.</text>
</comment>
<evidence type="ECO:0000313" key="2">
    <source>
        <dbReference type="Proteomes" id="UP001501532"/>
    </source>
</evidence>
<protein>
    <submittedName>
        <fullName evidence="1">Uncharacterized protein</fullName>
    </submittedName>
</protein>
<keyword evidence="2" id="KW-1185">Reference proteome</keyword>
<evidence type="ECO:0000313" key="1">
    <source>
        <dbReference type="EMBL" id="GAA3063677.1"/>
    </source>
</evidence>
<accession>A0ABP6LVW2</accession>
<sequence length="142" mass="15969">MSVIALPGLLWVGYRERIQDRLDGGAMAASITRSRRAAIVREAARTRTRCQRAGYTNEQTAAAIREAFPEVTELEAWRLALGWSRTDTITQIGELYRADGLMPPGLSESMLCRWEHDPDEWPGGDYGHAVPRLPYEQLVGLR</sequence>
<dbReference type="Proteomes" id="UP001501532">
    <property type="component" value="Unassembled WGS sequence"/>
</dbReference>
<organism evidence="1 2">
    <name type="scientific">Streptomyces glomeratus</name>
    <dbReference type="NCBI Taxonomy" id="284452"/>
    <lineage>
        <taxon>Bacteria</taxon>
        <taxon>Bacillati</taxon>
        <taxon>Actinomycetota</taxon>
        <taxon>Actinomycetes</taxon>
        <taxon>Kitasatosporales</taxon>
        <taxon>Streptomycetaceae</taxon>
        <taxon>Streptomyces</taxon>
    </lineage>
</organism>
<proteinExistence type="predicted"/>
<dbReference type="EMBL" id="BAAAUF010000052">
    <property type="protein sequence ID" value="GAA3063677.1"/>
    <property type="molecule type" value="Genomic_DNA"/>
</dbReference>
<name>A0ABP6LVW2_9ACTN</name>
<gene>
    <name evidence="1" type="ORF">GCM10010448_53700</name>
</gene>